<proteinExistence type="predicted"/>
<dbReference type="EMBL" id="LR796427">
    <property type="protein sequence ID" value="CAB4144853.1"/>
    <property type="molecule type" value="Genomic_DNA"/>
</dbReference>
<sequence length="158" mass="17280">MTNDLVDIAIYFSQGREFTIANNTLTFSDGFEPTEAQKQEAILEMTKKRKIQEIENKYSVQRAKHLTDGALMSLVYSIKSQEAKDCLANKPGQYPLLEASVAAGEAQTLQGAAQLITDKETALMTILKQLETERLAAKLAVKNATSIGEINGGQEILG</sequence>
<reference evidence="1" key="1">
    <citation type="submission" date="2020-04" db="EMBL/GenBank/DDBJ databases">
        <authorList>
            <person name="Chiriac C."/>
            <person name="Salcher M."/>
            <person name="Ghai R."/>
            <person name="Kavagutti S V."/>
        </authorList>
    </citation>
    <scope>NUCLEOTIDE SEQUENCE</scope>
</reference>
<evidence type="ECO:0000313" key="1">
    <source>
        <dbReference type="EMBL" id="CAB4144853.1"/>
    </source>
</evidence>
<gene>
    <name evidence="1" type="ORF">UFOVP455_77</name>
</gene>
<name>A0A6J5MHJ7_9CAUD</name>
<accession>A0A6J5MHJ7</accession>
<protein>
    <submittedName>
        <fullName evidence="1">Uncharacterized protein</fullName>
    </submittedName>
</protein>
<organism evidence="1">
    <name type="scientific">uncultured Caudovirales phage</name>
    <dbReference type="NCBI Taxonomy" id="2100421"/>
    <lineage>
        <taxon>Viruses</taxon>
        <taxon>Duplodnaviria</taxon>
        <taxon>Heunggongvirae</taxon>
        <taxon>Uroviricota</taxon>
        <taxon>Caudoviricetes</taxon>
        <taxon>Peduoviridae</taxon>
        <taxon>Maltschvirus</taxon>
        <taxon>Maltschvirus maltsch</taxon>
    </lineage>
</organism>